<dbReference type="EMBL" id="JADLRE010000039">
    <property type="protein sequence ID" value="MBF6229481.1"/>
    <property type="molecule type" value="Genomic_DNA"/>
</dbReference>
<comment type="caution">
    <text evidence="2">The sequence shown here is derived from an EMBL/GenBank/DDBJ whole genome shotgun (WGS) entry which is preliminary data.</text>
</comment>
<gene>
    <name evidence="2" type="ORF">IU470_30870</name>
</gene>
<dbReference type="SUPFAM" id="SSF48452">
    <property type="entry name" value="TPR-like"/>
    <property type="match status" value="1"/>
</dbReference>
<accession>A0ABS0CHQ1</accession>
<keyword evidence="3" id="KW-1185">Reference proteome</keyword>
<dbReference type="InterPro" id="IPR011990">
    <property type="entry name" value="TPR-like_helical_dom_sf"/>
</dbReference>
<dbReference type="PROSITE" id="PS50943">
    <property type="entry name" value="HTH_CROC1"/>
    <property type="match status" value="1"/>
</dbReference>
<feature type="non-terminal residue" evidence="2">
    <location>
        <position position="1"/>
    </location>
</feature>
<dbReference type="Gene3D" id="1.25.40.10">
    <property type="entry name" value="Tetratricopeptide repeat domain"/>
    <property type="match status" value="1"/>
</dbReference>
<evidence type="ECO:0000313" key="3">
    <source>
        <dbReference type="Proteomes" id="UP000807309"/>
    </source>
</evidence>
<dbReference type="RefSeq" id="WP_228783069.1">
    <property type="nucleotide sequence ID" value="NZ_JADLRE010000039.1"/>
</dbReference>
<name>A0ABS0CHQ1_9NOCA</name>
<protein>
    <submittedName>
        <fullName evidence="2">Helix-turn-helix domain-containing protein</fullName>
    </submittedName>
</protein>
<reference evidence="2 3" key="1">
    <citation type="submission" date="2020-10" db="EMBL/GenBank/DDBJ databases">
        <title>Identification of Nocardia species via Next-generation sequencing and recognition of intraspecies genetic diversity.</title>
        <authorList>
            <person name="Li P."/>
            <person name="Li P."/>
            <person name="Lu B."/>
        </authorList>
    </citation>
    <scope>NUCLEOTIDE SEQUENCE [LARGE SCALE GENOMIC DNA]</scope>
    <source>
        <strain evidence="2 3">N-11</strain>
    </source>
</reference>
<proteinExistence type="predicted"/>
<feature type="domain" description="HTH cro/C1-type" evidence="1">
    <location>
        <begin position="46"/>
        <end position="103"/>
    </location>
</feature>
<dbReference type="Gene3D" id="1.10.260.40">
    <property type="entry name" value="lambda repressor-like DNA-binding domains"/>
    <property type="match status" value="1"/>
</dbReference>
<evidence type="ECO:0000259" key="1">
    <source>
        <dbReference type="PROSITE" id="PS50943"/>
    </source>
</evidence>
<dbReference type="InterPro" id="IPR010982">
    <property type="entry name" value="Lambda_DNA-bd_dom_sf"/>
</dbReference>
<dbReference type="Pfam" id="PF13560">
    <property type="entry name" value="HTH_31"/>
    <property type="match status" value="1"/>
</dbReference>
<dbReference type="CDD" id="cd00093">
    <property type="entry name" value="HTH_XRE"/>
    <property type="match status" value="1"/>
</dbReference>
<sequence length="457" mass="49035">VLIETLESQTHSLLTNLGRVTLRHDGDHLPLGRSGPKPVTVHGAQLRAAREAAGVSLAALATQIHYSKSVLAYYETGQRTPTPDVIAWYEKRFGRIQDPVVTLLNLGKADVERRSFLRVGYSTALTASVLLPSWLDPAASGVPHNETGGRHVGKADVAAVRDVMLVFSQIDQRLGGGHGRAAVVQYLTNEVTSYLKSSFASETVRRDMFAAAAEMAYLVGWMAFDNDEHAAAQRYFAASTQLAAEADDDPLAGHVLRAMAHQAVDLGHPEQGLQLAEASVNGNRYRAACPRERALLKVVHAKALSAAGRTTESAKALLQAEQDLAAASDADHEPTRVFFFSEASLAHETACALRDAGDLAGAADQFQLSVRKRQATAFTRTHAVTLGYLGTVQAHSGELEQACATWTSALDTMDGVQSGRTRKVAHDIRATVAPYRHIAAASEIDERAADYLAANGK</sequence>
<organism evidence="2 3">
    <name type="scientific">Nocardia abscessus</name>
    <dbReference type="NCBI Taxonomy" id="120957"/>
    <lineage>
        <taxon>Bacteria</taxon>
        <taxon>Bacillati</taxon>
        <taxon>Actinomycetota</taxon>
        <taxon>Actinomycetes</taxon>
        <taxon>Mycobacteriales</taxon>
        <taxon>Nocardiaceae</taxon>
        <taxon>Nocardia</taxon>
    </lineage>
</organism>
<dbReference type="SMART" id="SM00530">
    <property type="entry name" value="HTH_XRE"/>
    <property type="match status" value="1"/>
</dbReference>
<evidence type="ECO:0000313" key="2">
    <source>
        <dbReference type="EMBL" id="MBF6229481.1"/>
    </source>
</evidence>
<dbReference type="Proteomes" id="UP000807309">
    <property type="component" value="Unassembled WGS sequence"/>
</dbReference>
<dbReference type="InterPro" id="IPR001387">
    <property type="entry name" value="Cro/C1-type_HTH"/>
</dbReference>
<dbReference type="SUPFAM" id="SSF47413">
    <property type="entry name" value="lambda repressor-like DNA-binding domains"/>
    <property type="match status" value="1"/>
</dbReference>